<name>Q0C968_ASPTN</name>
<dbReference type="STRING" id="341663.Q0C968"/>
<dbReference type="OMA" id="YACRHLM"/>
<accession>Q0C968</accession>
<dbReference type="SUPFAM" id="SSF56112">
    <property type="entry name" value="Protein kinase-like (PK-like)"/>
    <property type="match status" value="1"/>
</dbReference>
<dbReference type="RefSeq" id="XP_001218388.1">
    <property type="nucleotide sequence ID" value="XM_001218387.1"/>
</dbReference>
<dbReference type="GeneID" id="4354100"/>
<dbReference type="PANTHER" id="PTHR21310:SF37">
    <property type="entry name" value="AMINOGLYCOSIDE PHOSPHOTRANSFERASE DOMAIN-CONTAINING PROTEIN"/>
    <property type="match status" value="1"/>
</dbReference>
<dbReference type="HOGENOM" id="CLU_028906_4_1_1"/>
<dbReference type="VEuPathDB" id="FungiDB:ATEG_09766"/>
<dbReference type="EMBL" id="CH476608">
    <property type="protein sequence ID" value="EAU29957.1"/>
    <property type="molecule type" value="Genomic_DNA"/>
</dbReference>
<dbReference type="AlphaFoldDB" id="Q0C968"/>
<reference evidence="2" key="1">
    <citation type="submission" date="2005-09" db="EMBL/GenBank/DDBJ databases">
        <title>Annotation of the Aspergillus terreus NIH2624 genome.</title>
        <authorList>
            <person name="Birren B.W."/>
            <person name="Lander E.S."/>
            <person name="Galagan J.E."/>
            <person name="Nusbaum C."/>
            <person name="Devon K."/>
            <person name="Henn M."/>
            <person name="Ma L.-J."/>
            <person name="Jaffe D.B."/>
            <person name="Butler J."/>
            <person name="Alvarez P."/>
            <person name="Gnerre S."/>
            <person name="Grabherr M."/>
            <person name="Kleber M."/>
            <person name="Mauceli E.W."/>
            <person name="Brockman W."/>
            <person name="Rounsley S."/>
            <person name="Young S.K."/>
            <person name="LaButti K."/>
            <person name="Pushparaj V."/>
            <person name="DeCaprio D."/>
            <person name="Crawford M."/>
            <person name="Koehrsen M."/>
            <person name="Engels R."/>
            <person name="Montgomery P."/>
            <person name="Pearson M."/>
            <person name="Howarth C."/>
            <person name="Larson L."/>
            <person name="Luoma S."/>
            <person name="White J."/>
            <person name="Alvarado L."/>
            <person name="Kodira C.D."/>
            <person name="Zeng Q."/>
            <person name="Oleary S."/>
            <person name="Yandava C."/>
            <person name="Denning D.W."/>
            <person name="Nierman W.C."/>
            <person name="Milne T."/>
            <person name="Madden K."/>
        </authorList>
    </citation>
    <scope>NUCLEOTIDE SEQUENCE [LARGE SCALE GENOMIC DNA]</scope>
    <source>
        <strain evidence="2">NIH 2624 / FGSC A1156</strain>
    </source>
</reference>
<proteinExistence type="predicted"/>
<dbReference type="OrthoDB" id="5412996at2759"/>
<dbReference type="Proteomes" id="UP000007963">
    <property type="component" value="Unassembled WGS sequence"/>
</dbReference>
<evidence type="ECO:0000313" key="2">
    <source>
        <dbReference type="Proteomes" id="UP000007963"/>
    </source>
</evidence>
<dbReference type="eggNOG" id="ENOG502RS40">
    <property type="taxonomic scope" value="Eukaryota"/>
</dbReference>
<protein>
    <submittedName>
        <fullName evidence="1">Uncharacterized protein</fullName>
    </submittedName>
</protein>
<sequence>MNENSHTAQEICAFANRYRKRDGGKVVSMHYDPFTVKARLHWDDGGRDWLIRFTFSGRSSFIDEKVQNEAVAMKFVALKTPIPIPRVIAYGTAADNPTGLGPFIIMTWVDGRKMSDVLWNTPGRNLQETRATREMLYGQMADILLELWKLNFDRIGSLVQAEITRTFSANRRPSSQGISELSRVWDLSDHIRPSRIYHSAVDYVYSLLELQSIRLERQQTIMGDTASYREQYAARHLLKAIALSFVSRADNYGPFKLFAEGLKPEHVLVDDSLQVTGVTNWEFCYSGPVQFAGSMPDWLLPLAPHTYIKQRGLPAFLQSYITEASAFLEVLKKREDGGAHDGDRLSVRMRQSIQDNSAWFNLACRSVTGLDIIYWNLLDEYCWGPRISIAERASLITNTGLLKRPDITAHPNNGGAKKESRRESIFETRGPPVLATVSGYMRRGVYRRGKSGAGRDYNAR</sequence>
<gene>
    <name evidence="1" type="ORF">ATEG_09766</name>
</gene>
<dbReference type="PANTHER" id="PTHR21310">
    <property type="entry name" value="AMINOGLYCOSIDE PHOSPHOTRANSFERASE-RELATED-RELATED"/>
    <property type="match status" value="1"/>
</dbReference>
<dbReference type="InterPro" id="IPR011009">
    <property type="entry name" value="Kinase-like_dom_sf"/>
</dbReference>
<dbReference type="InterPro" id="IPR051678">
    <property type="entry name" value="AGP_Transferase"/>
</dbReference>
<evidence type="ECO:0000313" key="1">
    <source>
        <dbReference type="EMBL" id="EAU29957.1"/>
    </source>
</evidence>
<organism evidence="1 2">
    <name type="scientific">Aspergillus terreus (strain NIH 2624 / FGSC A1156)</name>
    <dbReference type="NCBI Taxonomy" id="341663"/>
    <lineage>
        <taxon>Eukaryota</taxon>
        <taxon>Fungi</taxon>
        <taxon>Dikarya</taxon>
        <taxon>Ascomycota</taxon>
        <taxon>Pezizomycotina</taxon>
        <taxon>Eurotiomycetes</taxon>
        <taxon>Eurotiomycetidae</taxon>
        <taxon>Eurotiales</taxon>
        <taxon>Aspergillaceae</taxon>
        <taxon>Aspergillus</taxon>
        <taxon>Aspergillus subgen. Circumdati</taxon>
    </lineage>
</organism>